<gene>
    <name evidence="3" type="ORF">E1163_10095</name>
</gene>
<evidence type="ECO:0000259" key="2">
    <source>
        <dbReference type="Pfam" id="PF21544"/>
    </source>
</evidence>
<dbReference type="InterPro" id="IPR026444">
    <property type="entry name" value="Secre_tail"/>
</dbReference>
<organism evidence="3 4">
    <name type="scientific">Fulvivirga kasyanovii</name>
    <dbReference type="NCBI Taxonomy" id="396812"/>
    <lineage>
        <taxon>Bacteria</taxon>
        <taxon>Pseudomonadati</taxon>
        <taxon>Bacteroidota</taxon>
        <taxon>Cytophagia</taxon>
        <taxon>Cytophagales</taxon>
        <taxon>Fulvivirgaceae</taxon>
        <taxon>Fulvivirga</taxon>
    </lineage>
</organism>
<feature type="signal peptide" evidence="1">
    <location>
        <begin position="1"/>
        <end position="19"/>
    </location>
</feature>
<comment type="caution">
    <text evidence="3">The sequence shown here is derived from an EMBL/GenBank/DDBJ whole genome shotgun (WGS) entry which is preliminary data.</text>
</comment>
<dbReference type="Gene3D" id="2.130.10.10">
    <property type="entry name" value="YVTN repeat-like/Quinoprotein amine dehydrogenase"/>
    <property type="match status" value="3"/>
</dbReference>
<protein>
    <submittedName>
        <fullName evidence="3">T9SS type A sorting domain-containing protein</fullName>
    </submittedName>
</protein>
<dbReference type="Pfam" id="PF07494">
    <property type="entry name" value="Reg_prop"/>
    <property type="match status" value="1"/>
</dbReference>
<dbReference type="NCBIfam" id="TIGR04183">
    <property type="entry name" value="Por_Secre_tail"/>
    <property type="match status" value="1"/>
</dbReference>
<dbReference type="InterPro" id="IPR011110">
    <property type="entry name" value="Reg_prop"/>
</dbReference>
<dbReference type="SUPFAM" id="SSF63829">
    <property type="entry name" value="Calcium-dependent phosphotriesterase"/>
    <property type="match status" value="2"/>
</dbReference>
<accession>A0ABW9RMH1</accession>
<sequence length="751" mass="82041">MNRLAVFIFCFILWQHSFAQNDIPVGTWRTHYSYYNLNHVVEAGNRIFASAESGLFYFDKDDNSITTISKIDGLQAEDITALYFDSNSSQLLIGYGSGNLDVIRGNEIFNLDLTSTSQVIGSKKINHITSYQSFAYIATDYGVLKLDLNRLEVTETYRELGAGAEPLTVNQGTVLNDSLFLATEEGVIAGNLINDTNLLDYQNWKRFDIADGIPAASVEIIVSLDNMIIAGINGDQLYKYQNVWQATSVLAGVDFRNTSGGDQQAMIAYNGGLIRLSPDMQENPVQSELLSAVNMAIIDSEGRLWIADSENGLISDYNGPFQSFTLDGPYKNDIFRLGQFGRSVYAFPGGYGPGMSPQGNDAGFYVFNNDGWLNYNTVGVDQTIPEFNDIVDGVYQEGAGSLFLASAGYGLLKITNSGETTIMDETNSPLQNLAASGRRVMVPGLAKAGNGLWVLNYGTPYALHLLNNDGNWTSHSFNLTVAQFPIKVMEVYDHIWMITDPAVEGGIFVYDPETQAYRFLSDAANNGGLKGDKVYDFALDKEGLVWVGTNNGVSVFTLPSEVLQGNVDAVEPVFESGLLFKDEEVLSIKVDGGNRKWIGTNKGAWLFNDAADEQILHFDQTNSPLPDNRVFDIEINPQTGEVFFATSKGIVSYRGTATEARAEHSEVKIFPNPVTEDLKGTVGISGLASDAIVKITDTSGKLIWQMQANGGTATWNVADYNGNRAASGIYLVFSATEDGEDTYVGKIAVIN</sequence>
<dbReference type="InterPro" id="IPR015943">
    <property type="entry name" value="WD40/YVTN_repeat-like_dom_sf"/>
</dbReference>
<dbReference type="EMBL" id="SMLW01000501">
    <property type="protein sequence ID" value="MTI25292.1"/>
    <property type="molecule type" value="Genomic_DNA"/>
</dbReference>
<feature type="chain" id="PRO_5045538772" evidence="1">
    <location>
        <begin position="20"/>
        <end position="751"/>
    </location>
</feature>
<name>A0ABW9RMH1_9BACT</name>
<keyword evidence="1" id="KW-0732">Signal</keyword>
<reference evidence="3 4" key="1">
    <citation type="submission" date="2019-02" db="EMBL/GenBank/DDBJ databases">
        <authorList>
            <person name="Goldberg S.R."/>
            <person name="Haltli B.A."/>
            <person name="Correa H."/>
            <person name="Russell K.G."/>
        </authorList>
    </citation>
    <scope>NUCLEOTIDE SEQUENCE [LARGE SCALE GENOMIC DNA]</scope>
    <source>
        <strain evidence="3 4">JCM 16186</strain>
    </source>
</reference>
<dbReference type="Pfam" id="PF21544">
    <property type="entry name" value="PorZ_N_b_propeller"/>
    <property type="match status" value="1"/>
</dbReference>
<keyword evidence="4" id="KW-1185">Reference proteome</keyword>
<evidence type="ECO:0000256" key="1">
    <source>
        <dbReference type="SAM" id="SignalP"/>
    </source>
</evidence>
<dbReference type="Proteomes" id="UP000798808">
    <property type="component" value="Unassembled WGS sequence"/>
</dbReference>
<dbReference type="InterPro" id="IPR048954">
    <property type="entry name" value="PorZ_N"/>
</dbReference>
<evidence type="ECO:0000313" key="4">
    <source>
        <dbReference type="Proteomes" id="UP000798808"/>
    </source>
</evidence>
<feature type="domain" description="PorZ N-terminal beta-propeller" evidence="2">
    <location>
        <begin position="47"/>
        <end position="205"/>
    </location>
</feature>
<proteinExistence type="predicted"/>
<dbReference type="RefSeq" id="WP_155171323.1">
    <property type="nucleotide sequence ID" value="NZ_BAAAFL010000043.1"/>
</dbReference>
<evidence type="ECO:0000313" key="3">
    <source>
        <dbReference type="EMBL" id="MTI25292.1"/>
    </source>
</evidence>